<dbReference type="Proteomes" id="UP000199412">
    <property type="component" value="Unassembled WGS sequence"/>
</dbReference>
<feature type="chain" id="PRO_5011585755" evidence="1">
    <location>
        <begin position="25"/>
        <end position="265"/>
    </location>
</feature>
<feature type="signal peptide" evidence="1">
    <location>
        <begin position="1"/>
        <end position="24"/>
    </location>
</feature>
<organism evidence="2 3">
    <name type="scientific">Rhodospira trueperi</name>
    <dbReference type="NCBI Taxonomy" id="69960"/>
    <lineage>
        <taxon>Bacteria</taxon>
        <taxon>Pseudomonadati</taxon>
        <taxon>Pseudomonadota</taxon>
        <taxon>Alphaproteobacteria</taxon>
        <taxon>Rhodospirillales</taxon>
        <taxon>Rhodospirillaceae</taxon>
        <taxon>Rhodospira</taxon>
    </lineage>
</organism>
<sequence length="265" mass="27687">MVHQLMVSRRVLLCGAAGTAATLAAFPIPGRAQTALSVHADPSLKAAMQPLMNTLGAEAGTSLLLSFGDVSSATAIDGVLAHDVVIVAGAGNMARLVAQGLVERPTDLVTNGLALVVAPDRPGPDTVTRAMDLTRWVNGSHPLAVIDPERNALGEISLQALRAIGWGEGVSKRVRLAPGPGTVLDWVAHGDAALGVALANAARRDQRVRWVGEFPPDTHPPIRYQVAVRASTPVDAPARAFVHALYGETAREAFRADGLTPQVPR</sequence>
<dbReference type="SUPFAM" id="SSF53850">
    <property type="entry name" value="Periplasmic binding protein-like II"/>
    <property type="match status" value="1"/>
</dbReference>
<name>A0A1G7B4Z4_9PROT</name>
<dbReference type="STRING" id="69960.SAMN05421720_104240"/>
<dbReference type="AlphaFoldDB" id="A0A1G7B4Z4"/>
<dbReference type="Pfam" id="PF13531">
    <property type="entry name" value="SBP_bac_11"/>
    <property type="match status" value="1"/>
</dbReference>
<dbReference type="GO" id="GO:0030973">
    <property type="term" value="F:molybdate ion binding"/>
    <property type="evidence" value="ECO:0007669"/>
    <property type="project" value="TreeGrafter"/>
</dbReference>
<keyword evidence="3" id="KW-1185">Reference proteome</keyword>
<proteinExistence type="predicted"/>
<gene>
    <name evidence="2" type="ORF">SAMN05421720_104240</name>
</gene>
<dbReference type="InterPro" id="IPR006311">
    <property type="entry name" value="TAT_signal"/>
</dbReference>
<dbReference type="EMBL" id="FNAP01000004">
    <property type="protein sequence ID" value="SDE22159.1"/>
    <property type="molecule type" value="Genomic_DNA"/>
</dbReference>
<dbReference type="Gene3D" id="3.40.190.10">
    <property type="entry name" value="Periplasmic binding protein-like II"/>
    <property type="match status" value="2"/>
</dbReference>
<accession>A0A1G7B4Z4</accession>
<keyword evidence="1" id="KW-0732">Signal</keyword>
<reference evidence="2 3" key="1">
    <citation type="submission" date="2016-10" db="EMBL/GenBank/DDBJ databases">
        <authorList>
            <person name="de Groot N.N."/>
        </authorList>
    </citation>
    <scope>NUCLEOTIDE SEQUENCE [LARGE SCALE GENOMIC DNA]</scope>
    <source>
        <strain evidence="2 3">ATCC 700224</strain>
    </source>
</reference>
<dbReference type="PANTHER" id="PTHR30632">
    <property type="entry name" value="MOLYBDATE-BINDING PERIPLASMIC PROTEIN"/>
    <property type="match status" value="1"/>
</dbReference>
<dbReference type="PANTHER" id="PTHR30632:SF0">
    <property type="entry name" value="SULFATE-BINDING PROTEIN"/>
    <property type="match status" value="1"/>
</dbReference>
<dbReference type="InterPro" id="IPR050682">
    <property type="entry name" value="ModA/WtpA"/>
</dbReference>
<dbReference type="GO" id="GO:0015689">
    <property type="term" value="P:molybdate ion transport"/>
    <property type="evidence" value="ECO:0007669"/>
    <property type="project" value="TreeGrafter"/>
</dbReference>
<protein>
    <submittedName>
        <fullName evidence="2">Molybdate transport system substrate-binding protein</fullName>
    </submittedName>
</protein>
<evidence type="ECO:0000313" key="3">
    <source>
        <dbReference type="Proteomes" id="UP000199412"/>
    </source>
</evidence>
<dbReference type="PROSITE" id="PS51318">
    <property type="entry name" value="TAT"/>
    <property type="match status" value="1"/>
</dbReference>
<evidence type="ECO:0000256" key="1">
    <source>
        <dbReference type="SAM" id="SignalP"/>
    </source>
</evidence>
<dbReference type="RefSeq" id="WP_176793487.1">
    <property type="nucleotide sequence ID" value="NZ_FNAP01000004.1"/>
</dbReference>
<evidence type="ECO:0000313" key="2">
    <source>
        <dbReference type="EMBL" id="SDE22159.1"/>
    </source>
</evidence>